<organism evidence="4 5">
    <name type="scientific">Sulfitobacter albidus</name>
    <dbReference type="NCBI Taxonomy" id="2829501"/>
    <lineage>
        <taxon>Bacteria</taxon>
        <taxon>Pseudomonadati</taxon>
        <taxon>Pseudomonadota</taxon>
        <taxon>Alphaproteobacteria</taxon>
        <taxon>Rhodobacterales</taxon>
        <taxon>Roseobacteraceae</taxon>
        <taxon>Sulfitobacter</taxon>
    </lineage>
</organism>
<dbReference type="Proteomes" id="UP000683291">
    <property type="component" value="Chromosome 1"/>
</dbReference>
<evidence type="ECO:0000313" key="4">
    <source>
        <dbReference type="EMBL" id="QUJ77067.1"/>
    </source>
</evidence>
<dbReference type="PROSITE" id="PS51186">
    <property type="entry name" value="GNAT"/>
    <property type="match status" value="1"/>
</dbReference>
<dbReference type="SUPFAM" id="SSF55729">
    <property type="entry name" value="Acyl-CoA N-acyltransferases (Nat)"/>
    <property type="match status" value="1"/>
</dbReference>
<evidence type="ECO:0000256" key="2">
    <source>
        <dbReference type="ARBA" id="ARBA00023315"/>
    </source>
</evidence>
<dbReference type="GO" id="GO:0016747">
    <property type="term" value="F:acyltransferase activity, transferring groups other than amino-acyl groups"/>
    <property type="evidence" value="ECO:0007669"/>
    <property type="project" value="InterPro"/>
</dbReference>
<sequence>MIRDAGPGDLPAIGALWNAMIRDTTATFTTQEKTPDDLAALLAARPGSMLVAEADGIAGFVTWGPFRGGPGYAHTAEHTIITARPGVAAPLMRAALARAHQQGLHRMVAAISGENARAIAFHTRMGFAKTGHLPQVGRKQGRWLDLILMTAACKAP</sequence>
<dbReference type="EMBL" id="CP073581">
    <property type="protein sequence ID" value="QUJ77067.1"/>
    <property type="molecule type" value="Genomic_DNA"/>
</dbReference>
<dbReference type="RefSeq" id="WP_212705262.1">
    <property type="nucleotide sequence ID" value="NZ_CP073581.1"/>
</dbReference>
<proteinExistence type="predicted"/>
<dbReference type="InterPro" id="IPR016181">
    <property type="entry name" value="Acyl_CoA_acyltransferase"/>
</dbReference>
<dbReference type="InterPro" id="IPR000182">
    <property type="entry name" value="GNAT_dom"/>
</dbReference>
<dbReference type="Pfam" id="PF00583">
    <property type="entry name" value="Acetyltransf_1"/>
    <property type="match status" value="1"/>
</dbReference>
<feature type="domain" description="N-acetyltransferase" evidence="3">
    <location>
        <begin position="1"/>
        <end position="150"/>
    </location>
</feature>
<evidence type="ECO:0000259" key="3">
    <source>
        <dbReference type="PROSITE" id="PS51186"/>
    </source>
</evidence>
<dbReference type="Gene3D" id="3.40.630.30">
    <property type="match status" value="1"/>
</dbReference>
<keyword evidence="2" id="KW-0012">Acyltransferase</keyword>
<protein>
    <submittedName>
        <fullName evidence="4">N-acetyltransferase</fullName>
    </submittedName>
</protein>
<keyword evidence="1" id="KW-0808">Transferase</keyword>
<dbReference type="KEGG" id="sual:KDD17_03275"/>
<gene>
    <name evidence="4" type="ORF">KDD17_03275</name>
</gene>
<dbReference type="PANTHER" id="PTHR43072">
    <property type="entry name" value="N-ACETYLTRANSFERASE"/>
    <property type="match status" value="1"/>
</dbReference>
<reference evidence="4" key="1">
    <citation type="submission" date="2021-04" db="EMBL/GenBank/DDBJ databases">
        <title>Complete genome sequence for Sulfitobacter sp. strain JK7-1.</title>
        <authorList>
            <person name="Park S.-J."/>
        </authorList>
    </citation>
    <scope>NUCLEOTIDE SEQUENCE</scope>
    <source>
        <strain evidence="4">JK7-1</strain>
    </source>
</reference>
<dbReference type="PANTHER" id="PTHR43072:SF23">
    <property type="entry name" value="UPF0039 PROTEIN C11D3.02C"/>
    <property type="match status" value="1"/>
</dbReference>
<accession>A0A975JEY1</accession>
<dbReference type="AlphaFoldDB" id="A0A975JEY1"/>
<evidence type="ECO:0000256" key="1">
    <source>
        <dbReference type="ARBA" id="ARBA00022679"/>
    </source>
</evidence>
<evidence type="ECO:0000313" key="5">
    <source>
        <dbReference type="Proteomes" id="UP000683291"/>
    </source>
</evidence>
<keyword evidence="5" id="KW-1185">Reference proteome</keyword>
<name>A0A975JEY1_9RHOB</name>